<sequence length="145" mass="15493">MRVSIKTTPCVLVTFLLSFFSFLVSPITVSYDTSYDDASRNLDTIACSDGTNGLLTKNYATQGSLPSFPRIGGASVITGWNSESCGTCWTLTYNHTSINVLAIDHASQGFNIAKAAMDSLTGGHATAFGRVDANYTQAEPSDCRM</sequence>
<comment type="similarity">
    <text evidence="2">Belongs to the cerato-platanin family.</text>
</comment>
<name>A0A420HRB9_9PEZI</name>
<dbReference type="SUPFAM" id="SSF50685">
    <property type="entry name" value="Barwin-like endoglucanases"/>
    <property type="match status" value="1"/>
</dbReference>
<proteinExistence type="inferred from homology"/>
<dbReference type="InterPro" id="IPR010829">
    <property type="entry name" value="Cerato-platanin"/>
</dbReference>
<feature type="chain" id="PRO_5036350727" evidence="4">
    <location>
        <begin position="27"/>
        <end position="145"/>
    </location>
</feature>
<dbReference type="InterPro" id="IPR036908">
    <property type="entry name" value="RlpA-like_sf"/>
</dbReference>
<dbReference type="OrthoDB" id="4898945at2759"/>
<evidence type="ECO:0000256" key="4">
    <source>
        <dbReference type="SAM" id="SignalP"/>
    </source>
</evidence>
<dbReference type="STRING" id="62708.A0A420HRB9"/>
<protein>
    <submittedName>
        <fullName evidence="5">Protein SnodProt1</fullName>
    </submittedName>
</protein>
<accession>A0A420HRB9</accession>
<gene>
    <name evidence="6" type="ORF">GcC1_136005</name>
    <name evidence="5" type="ORF">GcM3_170009</name>
</gene>
<keyword evidence="3" id="KW-0964">Secreted</keyword>
<evidence type="ECO:0000313" key="5">
    <source>
        <dbReference type="EMBL" id="RKF59939.1"/>
    </source>
</evidence>
<dbReference type="GO" id="GO:0005576">
    <property type="term" value="C:extracellular region"/>
    <property type="evidence" value="ECO:0007669"/>
    <property type="project" value="UniProtKB-SubCell"/>
</dbReference>
<dbReference type="Proteomes" id="UP000285405">
    <property type="component" value="Unassembled WGS sequence"/>
</dbReference>
<evidence type="ECO:0000256" key="3">
    <source>
        <dbReference type="ARBA" id="ARBA00022525"/>
    </source>
</evidence>
<feature type="signal peptide" evidence="4">
    <location>
        <begin position="1"/>
        <end position="26"/>
    </location>
</feature>
<evidence type="ECO:0000313" key="6">
    <source>
        <dbReference type="EMBL" id="RKF63885.1"/>
    </source>
</evidence>
<evidence type="ECO:0000256" key="1">
    <source>
        <dbReference type="ARBA" id="ARBA00004613"/>
    </source>
</evidence>
<evidence type="ECO:0000313" key="8">
    <source>
        <dbReference type="Proteomes" id="UP000285405"/>
    </source>
</evidence>
<dbReference type="Proteomes" id="UP000283383">
    <property type="component" value="Unassembled WGS sequence"/>
</dbReference>
<comment type="caution">
    <text evidence="5">The sequence shown here is derived from an EMBL/GenBank/DDBJ whole genome shotgun (WGS) entry which is preliminary data.</text>
</comment>
<reference evidence="7 8" key="1">
    <citation type="journal article" date="2018" name="BMC Genomics">
        <title>Comparative genome analyses reveal sequence features reflecting distinct modes of host-adaptation between dicot and monocot powdery mildew.</title>
        <authorList>
            <person name="Wu Y."/>
            <person name="Ma X."/>
            <person name="Pan Z."/>
            <person name="Kale S.D."/>
            <person name="Song Y."/>
            <person name="King H."/>
            <person name="Zhang Q."/>
            <person name="Presley C."/>
            <person name="Deng X."/>
            <person name="Wei C.I."/>
            <person name="Xiao S."/>
        </authorList>
    </citation>
    <scope>NUCLEOTIDE SEQUENCE [LARGE SCALE GENOMIC DNA]</scope>
    <source>
        <strain evidence="6">UCSC1</strain>
        <strain evidence="5">UMSG3</strain>
    </source>
</reference>
<dbReference type="EMBL" id="MCBR01013608">
    <property type="protein sequence ID" value="RKF63885.1"/>
    <property type="molecule type" value="Genomic_DNA"/>
</dbReference>
<comment type="subcellular location">
    <subcellularLocation>
        <location evidence="1">Secreted</location>
    </subcellularLocation>
</comment>
<dbReference type="AlphaFoldDB" id="A0A420HRB9"/>
<organism evidence="5 7">
    <name type="scientific">Golovinomyces cichoracearum</name>
    <dbReference type="NCBI Taxonomy" id="62708"/>
    <lineage>
        <taxon>Eukaryota</taxon>
        <taxon>Fungi</taxon>
        <taxon>Dikarya</taxon>
        <taxon>Ascomycota</taxon>
        <taxon>Pezizomycotina</taxon>
        <taxon>Leotiomycetes</taxon>
        <taxon>Erysiphales</taxon>
        <taxon>Erysiphaceae</taxon>
        <taxon>Golovinomyces</taxon>
    </lineage>
</organism>
<dbReference type="Gene3D" id="2.40.40.10">
    <property type="entry name" value="RlpA-like domain"/>
    <property type="match status" value="1"/>
</dbReference>
<evidence type="ECO:0000313" key="7">
    <source>
        <dbReference type="Proteomes" id="UP000283383"/>
    </source>
</evidence>
<dbReference type="CDD" id="cd22778">
    <property type="entry name" value="DPBB_CEPL-like"/>
    <property type="match status" value="1"/>
</dbReference>
<evidence type="ECO:0000256" key="2">
    <source>
        <dbReference type="ARBA" id="ARBA00010421"/>
    </source>
</evidence>
<keyword evidence="4" id="KW-0732">Signal</keyword>
<dbReference type="EMBL" id="MCBQ01017034">
    <property type="protein sequence ID" value="RKF59939.1"/>
    <property type="molecule type" value="Genomic_DNA"/>
</dbReference>
<dbReference type="Pfam" id="PF07249">
    <property type="entry name" value="Cerato-platanin"/>
    <property type="match status" value="1"/>
</dbReference>
<keyword evidence="7" id="KW-1185">Reference proteome</keyword>